<proteinExistence type="predicted"/>
<dbReference type="InterPro" id="IPR000048">
    <property type="entry name" value="IQ_motif_EF-hand-BS"/>
</dbReference>
<reference evidence="3" key="2">
    <citation type="submission" date="2020-04" db="EMBL/GenBank/DDBJ databases">
        <authorList>
            <consortium name="NCBI Genome Project"/>
        </authorList>
    </citation>
    <scope>NUCLEOTIDE SEQUENCE</scope>
    <source>
        <strain evidence="3">CBS 342.82</strain>
    </source>
</reference>
<gene>
    <name evidence="3" type="ORF">K489DRAFT_325828</name>
</gene>
<dbReference type="RefSeq" id="XP_033456646.1">
    <property type="nucleotide sequence ID" value="XM_033601855.1"/>
</dbReference>
<dbReference type="GeneID" id="54359655"/>
<dbReference type="OrthoDB" id="7344096at2759"/>
<organism evidence="3">
    <name type="scientific">Dissoconium aciculare CBS 342.82</name>
    <dbReference type="NCBI Taxonomy" id="1314786"/>
    <lineage>
        <taxon>Eukaryota</taxon>
        <taxon>Fungi</taxon>
        <taxon>Dikarya</taxon>
        <taxon>Ascomycota</taxon>
        <taxon>Pezizomycotina</taxon>
        <taxon>Dothideomycetes</taxon>
        <taxon>Dothideomycetidae</taxon>
        <taxon>Mycosphaerellales</taxon>
        <taxon>Dissoconiaceae</taxon>
        <taxon>Dissoconium</taxon>
    </lineage>
</organism>
<evidence type="ECO:0000313" key="2">
    <source>
        <dbReference type="Proteomes" id="UP000504637"/>
    </source>
</evidence>
<reference evidence="3" key="1">
    <citation type="submission" date="2020-01" db="EMBL/GenBank/DDBJ databases">
        <authorList>
            <consortium name="DOE Joint Genome Institute"/>
            <person name="Haridas S."/>
            <person name="Albert R."/>
            <person name="Binder M."/>
            <person name="Bloem J."/>
            <person name="Labutti K."/>
            <person name="Salamov A."/>
            <person name="Andreopoulos B."/>
            <person name="Baker S.E."/>
            <person name="Barry K."/>
            <person name="Bills G."/>
            <person name="Bluhm B.H."/>
            <person name="Cannon C."/>
            <person name="Castanera R."/>
            <person name="Culley D.E."/>
            <person name="Daum C."/>
            <person name="Ezra D."/>
            <person name="Gonzalez J.B."/>
            <person name="Henrissat B."/>
            <person name="Kuo A."/>
            <person name="Liang C."/>
            <person name="Lipzen A."/>
            <person name="Lutzoni F."/>
            <person name="Magnuson J."/>
            <person name="Mondo S."/>
            <person name="Nolan M."/>
            <person name="Ohm R."/>
            <person name="Pangilinan J."/>
            <person name="Park H.-J."/>
            <person name="Ramirez L."/>
            <person name="Alfaro M."/>
            <person name="Sun H."/>
            <person name="Tritt A."/>
            <person name="Yoshinaga Y."/>
            <person name="Zwiers L.-H."/>
            <person name="Turgeon B.G."/>
            <person name="Goodwin S.B."/>
            <person name="Spatafora J.W."/>
            <person name="Crous P.W."/>
            <person name="Grigoriev I.V."/>
        </authorList>
    </citation>
    <scope>NUCLEOTIDE SEQUENCE</scope>
    <source>
        <strain evidence="3">CBS 342.82</strain>
    </source>
</reference>
<protein>
    <submittedName>
        <fullName evidence="3">Uncharacterized protein</fullName>
    </submittedName>
</protein>
<dbReference type="Proteomes" id="UP000504637">
    <property type="component" value="Unplaced"/>
</dbReference>
<reference evidence="3" key="3">
    <citation type="submission" date="2025-08" db="UniProtKB">
        <authorList>
            <consortium name="RefSeq"/>
        </authorList>
    </citation>
    <scope>IDENTIFICATION</scope>
    <source>
        <strain evidence="3">CBS 342.82</strain>
    </source>
</reference>
<evidence type="ECO:0000256" key="1">
    <source>
        <dbReference type="SAM" id="MobiDB-lite"/>
    </source>
</evidence>
<name>A0A6J3LV18_9PEZI</name>
<sequence>MVERQDPYALPSPEILQEIERRQTENERSSRQKRAESITASEEQINAAKIIQRNYRGHRTRRALNGHGLDPGTRWLEVCNA</sequence>
<dbReference type="AlphaFoldDB" id="A0A6J3LV18"/>
<keyword evidence="2" id="KW-1185">Reference proteome</keyword>
<feature type="region of interest" description="Disordered" evidence="1">
    <location>
        <begin position="1"/>
        <end position="41"/>
    </location>
</feature>
<dbReference type="PROSITE" id="PS50096">
    <property type="entry name" value="IQ"/>
    <property type="match status" value="1"/>
</dbReference>
<feature type="compositionally biased region" description="Basic and acidic residues" evidence="1">
    <location>
        <begin position="18"/>
        <end position="36"/>
    </location>
</feature>
<dbReference type="Pfam" id="PF00612">
    <property type="entry name" value="IQ"/>
    <property type="match status" value="1"/>
</dbReference>
<accession>A0A6J3LV18</accession>
<evidence type="ECO:0000313" key="3">
    <source>
        <dbReference type="RefSeq" id="XP_033456646.1"/>
    </source>
</evidence>